<evidence type="ECO:0000256" key="1">
    <source>
        <dbReference type="SAM" id="SignalP"/>
    </source>
</evidence>
<dbReference type="OrthoDB" id="9785236at2"/>
<feature type="chain" id="PRO_5021347978" evidence="1">
    <location>
        <begin position="19"/>
        <end position="429"/>
    </location>
</feature>
<keyword evidence="3" id="KW-1185">Reference proteome</keyword>
<dbReference type="InterPro" id="IPR004304">
    <property type="entry name" value="FmdA_AmdA"/>
</dbReference>
<dbReference type="PANTHER" id="PTHR31891">
    <property type="entry name" value="FORMAMIDASE C869.04-RELATED"/>
    <property type="match status" value="1"/>
</dbReference>
<dbReference type="Proteomes" id="UP000298438">
    <property type="component" value="Unassembled WGS sequence"/>
</dbReference>
<dbReference type="RefSeq" id="WP_135207169.1">
    <property type="nucleotide sequence ID" value="NZ_SPVF01000132.1"/>
</dbReference>
<comment type="caution">
    <text evidence="2">The sequence shown here is derived from an EMBL/GenBank/DDBJ whole genome shotgun (WGS) entry which is preliminary data.</text>
</comment>
<organism evidence="2 3">
    <name type="scientific">Zemynaea arenosa</name>
    <dbReference type="NCBI Taxonomy" id="2561931"/>
    <lineage>
        <taxon>Bacteria</taxon>
        <taxon>Pseudomonadati</taxon>
        <taxon>Pseudomonadota</taxon>
        <taxon>Betaproteobacteria</taxon>
        <taxon>Burkholderiales</taxon>
        <taxon>Oxalobacteraceae</taxon>
        <taxon>Telluria group</taxon>
        <taxon>Zemynaea</taxon>
    </lineage>
</organism>
<accession>A0A4Y9SIC3</accession>
<keyword evidence="1" id="KW-0732">Signal</keyword>
<dbReference type="EMBL" id="SPVF01000132">
    <property type="protein sequence ID" value="TFW20392.1"/>
    <property type="molecule type" value="Genomic_DNA"/>
</dbReference>
<dbReference type="Gene3D" id="2.60.120.580">
    <property type="entry name" value="Acetamidase/Formamidase-like domains"/>
    <property type="match status" value="1"/>
</dbReference>
<dbReference type="GO" id="GO:0016811">
    <property type="term" value="F:hydrolase activity, acting on carbon-nitrogen (but not peptide) bonds, in linear amides"/>
    <property type="evidence" value="ECO:0007669"/>
    <property type="project" value="InterPro"/>
</dbReference>
<dbReference type="Pfam" id="PF03069">
    <property type="entry name" value="FmdA_AmdA"/>
    <property type="match status" value="1"/>
</dbReference>
<protein>
    <submittedName>
        <fullName evidence="2">Acetamidase</fullName>
    </submittedName>
</protein>
<dbReference type="SUPFAM" id="SSF141130">
    <property type="entry name" value="Acetamidase/Formamidase-like"/>
    <property type="match status" value="1"/>
</dbReference>
<evidence type="ECO:0000313" key="3">
    <source>
        <dbReference type="Proteomes" id="UP000298438"/>
    </source>
</evidence>
<sequence>MRALLLLMLLGLAMPSDAAADTWLLRVNRWGTWSAMTLKTDRLGPQWTGTLDGDSVQGRVVQGAIEFEAVDRQGRSYRYAGQVDGAAMAGTADFPDPNHDAVRVTHRFTARRLPERRSAAPQQHVYHPVDYANEFSAQREPVLTIWPGDTVRTTTLDSGGVDAQGVTRALYGNPQTGPFFIMGAEAGDTLAVHLRRVRLNRDWAGSLDTLVPRAQSTSIAGHAAPLGKPVRWRLDLAHGLAWPADAGTKLARLVVPVRPMLGGLAVAPGDGPGIFTGDAGTFGGNMDFNEVVEGATVYLPVQQPGGLLYLGDGHALQGDGETTQFALETSLDVEFTVDLIKHQAIRMPRVETATHLMTLGQAGSLDDALKIATAGMIQWLQQAYGLGLQEAAVVLGSSVEYRVVTLAGRSAGLAAKLEKGRLDLMRATR</sequence>
<dbReference type="Gene3D" id="3.10.28.20">
    <property type="entry name" value="Acetamidase/Formamidase-like domains"/>
    <property type="match status" value="1"/>
</dbReference>
<evidence type="ECO:0000313" key="2">
    <source>
        <dbReference type="EMBL" id="TFW20392.1"/>
    </source>
</evidence>
<name>A0A4Y9SIC3_9BURK</name>
<reference evidence="2 3" key="1">
    <citation type="submission" date="2019-03" db="EMBL/GenBank/DDBJ databases">
        <title>Draft Genome Sequence of Massilia arenosa sp. nov., a Novel Massilia Species Isolated from a Sandy-loam Maize Soil.</title>
        <authorList>
            <person name="Raths R."/>
            <person name="Peta V."/>
            <person name="Bucking H."/>
        </authorList>
    </citation>
    <scope>NUCLEOTIDE SEQUENCE [LARGE SCALE GENOMIC DNA]</scope>
    <source>
        <strain evidence="2 3">MC02</strain>
    </source>
</reference>
<dbReference type="AlphaFoldDB" id="A0A4Y9SIC3"/>
<dbReference type="PANTHER" id="PTHR31891:SF1">
    <property type="entry name" value="FORMAMIDASE C869.04-RELATED"/>
    <property type="match status" value="1"/>
</dbReference>
<feature type="signal peptide" evidence="1">
    <location>
        <begin position="1"/>
        <end position="18"/>
    </location>
</feature>
<gene>
    <name evidence="2" type="ORF">E4L96_10500</name>
</gene>
<proteinExistence type="predicted"/>